<dbReference type="OrthoDB" id="9778910at2"/>
<comment type="subcellular location">
    <subcellularLocation>
        <location evidence="1 7">Cell membrane</location>
        <topology evidence="1 7">Multi-pass membrane protein</topology>
    </subcellularLocation>
</comment>
<evidence type="ECO:0000313" key="10">
    <source>
        <dbReference type="Proteomes" id="UP000319516"/>
    </source>
</evidence>
<name>A0A542YMI2_9MICO</name>
<evidence type="ECO:0000256" key="5">
    <source>
        <dbReference type="ARBA" id="ARBA00022989"/>
    </source>
</evidence>
<dbReference type="SUPFAM" id="SSF161098">
    <property type="entry name" value="MetI-like"/>
    <property type="match status" value="1"/>
</dbReference>
<feature type="domain" description="ABC transmembrane type-1" evidence="8">
    <location>
        <begin position="100"/>
        <end position="301"/>
    </location>
</feature>
<evidence type="ECO:0000313" key="9">
    <source>
        <dbReference type="EMBL" id="TQL49292.1"/>
    </source>
</evidence>
<evidence type="ECO:0000256" key="4">
    <source>
        <dbReference type="ARBA" id="ARBA00022692"/>
    </source>
</evidence>
<comment type="caution">
    <text evidence="9">The sequence shown here is derived from an EMBL/GenBank/DDBJ whole genome shotgun (WGS) entry which is preliminary data.</text>
</comment>
<keyword evidence="4 7" id="KW-0812">Transmembrane</keyword>
<dbReference type="EMBL" id="VFOP01000001">
    <property type="protein sequence ID" value="TQL49292.1"/>
    <property type="molecule type" value="Genomic_DNA"/>
</dbReference>
<accession>A0A542YMI2</accession>
<dbReference type="Pfam" id="PF00528">
    <property type="entry name" value="BPD_transp_1"/>
    <property type="match status" value="1"/>
</dbReference>
<evidence type="ECO:0000256" key="1">
    <source>
        <dbReference type="ARBA" id="ARBA00004651"/>
    </source>
</evidence>
<dbReference type="Gene3D" id="1.10.3720.10">
    <property type="entry name" value="MetI-like"/>
    <property type="match status" value="1"/>
</dbReference>
<dbReference type="Proteomes" id="UP000319516">
    <property type="component" value="Unassembled WGS sequence"/>
</dbReference>
<dbReference type="PANTHER" id="PTHR43163">
    <property type="entry name" value="DIPEPTIDE TRANSPORT SYSTEM PERMEASE PROTEIN DPPB-RELATED"/>
    <property type="match status" value="1"/>
</dbReference>
<dbReference type="AlphaFoldDB" id="A0A542YMI2"/>
<keyword evidence="3" id="KW-1003">Cell membrane</keyword>
<sequence length="315" mass="32766">MARYVLLRLGLAVAVLWAAYTVSFVVLYLLPGDPVAAMASGGMEGAPVGAEELAALRAQYGFDDPFLVQYGTRLWSALHGDLGASVQSGQAVTAAIAQALPSTVQLAASALVLSVLIGGGLALVATYTSVGWVRQFLLALPPVAVSLPTFWVGLVLVQWFSFTFGLFPAMGDQGWRSVVLPAVTLAVPIGALIAQVLATCLQDALREPYVVTARAKGIGRIAIHARHALRNASLPVLTVLGLVIGNLIAGSVVVETVFSRSGVGRLTVSSVSFQDLPVVQGVVVLGATVFVLTNLLVDLVLPLADPRVAVGRSYS</sequence>
<dbReference type="Pfam" id="PF19300">
    <property type="entry name" value="BPD_transp_1_N"/>
    <property type="match status" value="1"/>
</dbReference>
<feature type="transmembrane region" description="Helical" evidence="7">
    <location>
        <begin position="7"/>
        <end position="30"/>
    </location>
</feature>
<dbReference type="GO" id="GO:0005886">
    <property type="term" value="C:plasma membrane"/>
    <property type="evidence" value="ECO:0007669"/>
    <property type="project" value="UniProtKB-SubCell"/>
</dbReference>
<organism evidence="9 10">
    <name type="scientific">Ornithinicoccus hortensis</name>
    <dbReference type="NCBI Taxonomy" id="82346"/>
    <lineage>
        <taxon>Bacteria</taxon>
        <taxon>Bacillati</taxon>
        <taxon>Actinomycetota</taxon>
        <taxon>Actinomycetes</taxon>
        <taxon>Micrococcales</taxon>
        <taxon>Intrasporangiaceae</taxon>
        <taxon>Ornithinicoccus</taxon>
    </lineage>
</organism>
<evidence type="ECO:0000256" key="6">
    <source>
        <dbReference type="ARBA" id="ARBA00023136"/>
    </source>
</evidence>
<dbReference type="InterPro" id="IPR045621">
    <property type="entry name" value="BPD_transp_1_N"/>
</dbReference>
<evidence type="ECO:0000256" key="2">
    <source>
        <dbReference type="ARBA" id="ARBA00022448"/>
    </source>
</evidence>
<comment type="similarity">
    <text evidence="7">Belongs to the binding-protein-dependent transport system permease family.</text>
</comment>
<dbReference type="RefSeq" id="WP_141783565.1">
    <property type="nucleotide sequence ID" value="NZ_BAAAIK010000003.1"/>
</dbReference>
<proteinExistence type="inferred from homology"/>
<dbReference type="PANTHER" id="PTHR43163:SF6">
    <property type="entry name" value="DIPEPTIDE TRANSPORT SYSTEM PERMEASE PROTEIN DPPB-RELATED"/>
    <property type="match status" value="1"/>
</dbReference>
<feature type="transmembrane region" description="Helical" evidence="7">
    <location>
        <begin position="180"/>
        <end position="201"/>
    </location>
</feature>
<keyword evidence="6 7" id="KW-0472">Membrane</keyword>
<feature type="transmembrane region" description="Helical" evidence="7">
    <location>
        <begin position="278"/>
        <end position="297"/>
    </location>
</feature>
<feature type="transmembrane region" description="Helical" evidence="7">
    <location>
        <begin position="136"/>
        <end position="160"/>
    </location>
</feature>
<dbReference type="CDD" id="cd06261">
    <property type="entry name" value="TM_PBP2"/>
    <property type="match status" value="1"/>
</dbReference>
<evidence type="ECO:0000256" key="7">
    <source>
        <dbReference type="RuleBase" id="RU363032"/>
    </source>
</evidence>
<gene>
    <name evidence="9" type="ORF">FB467_0357</name>
</gene>
<feature type="transmembrane region" description="Helical" evidence="7">
    <location>
        <begin position="236"/>
        <end position="258"/>
    </location>
</feature>
<dbReference type="GO" id="GO:0055085">
    <property type="term" value="P:transmembrane transport"/>
    <property type="evidence" value="ECO:0007669"/>
    <property type="project" value="InterPro"/>
</dbReference>
<dbReference type="InterPro" id="IPR000515">
    <property type="entry name" value="MetI-like"/>
</dbReference>
<reference evidence="9 10" key="1">
    <citation type="submission" date="2019-06" db="EMBL/GenBank/DDBJ databases">
        <title>Sequencing the genomes of 1000 actinobacteria strains.</title>
        <authorList>
            <person name="Klenk H.-P."/>
        </authorList>
    </citation>
    <scope>NUCLEOTIDE SEQUENCE [LARGE SCALE GENOMIC DNA]</scope>
    <source>
        <strain evidence="9 10">DSM 12335</strain>
    </source>
</reference>
<dbReference type="InterPro" id="IPR035906">
    <property type="entry name" value="MetI-like_sf"/>
</dbReference>
<feature type="transmembrane region" description="Helical" evidence="7">
    <location>
        <begin position="106"/>
        <end position="124"/>
    </location>
</feature>
<keyword evidence="10" id="KW-1185">Reference proteome</keyword>
<protein>
    <submittedName>
        <fullName evidence="9">Peptide/nickel transport system permease protein</fullName>
    </submittedName>
</protein>
<evidence type="ECO:0000259" key="8">
    <source>
        <dbReference type="PROSITE" id="PS50928"/>
    </source>
</evidence>
<dbReference type="PROSITE" id="PS50928">
    <property type="entry name" value="ABC_TM1"/>
    <property type="match status" value="1"/>
</dbReference>
<keyword evidence="2 7" id="KW-0813">Transport</keyword>
<evidence type="ECO:0000256" key="3">
    <source>
        <dbReference type="ARBA" id="ARBA00022475"/>
    </source>
</evidence>
<keyword evidence="5 7" id="KW-1133">Transmembrane helix</keyword>